<dbReference type="GO" id="GO:0003824">
    <property type="term" value="F:catalytic activity"/>
    <property type="evidence" value="ECO:0007669"/>
    <property type="project" value="InterPro"/>
</dbReference>
<dbReference type="Proteomes" id="UP000244005">
    <property type="component" value="Unassembled WGS sequence"/>
</dbReference>
<dbReference type="Pfam" id="PF00383">
    <property type="entry name" value="dCMP_cyt_deam_1"/>
    <property type="match status" value="1"/>
</dbReference>
<dbReference type="Gene3D" id="3.40.140.10">
    <property type="entry name" value="Cytidine Deaminase, domain 2"/>
    <property type="match status" value="1"/>
</dbReference>
<dbReference type="PROSITE" id="PS51747">
    <property type="entry name" value="CYT_DCMP_DEAMINASES_2"/>
    <property type="match status" value="1"/>
</dbReference>
<keyword evidence="1" id="KW-0819">tRNA processing</keyword>
<sequence>MRKIVRRSRSTFSPLELRGSMLPGYWSSLSILRSACSISVEARILIPLLAEPEHCATSNSNRLRRRTSVWPSRWRFERLKIATMAGVAQHSQCCQWSVEQILSEAESEPRTVDVYAAKIEPKLANFIIRELNVKAPLPSLGHVKRIRRCGTQGALELSVILCPVNEAGTSEDAVMPTCVSELVDKHGLQPFIISVSEKPARTREEWEVQCQLWPTSFHPNAGKAELEELDQAAVHSMCTFMQMAVQVAHLARGYGQPGNGAIIVDPGLGAVVAWGYDGTGSCCSSVNFGSHSSATVPIKGSGRDPEEHQNSPVMASIETMLSSEPILERGSNTLFKVLKSPECFETHGNNSETDKHTGSKKFTGRQFLGHGLHPLRHAVMAAIEMAAARDRRLFPTDRISKCRPDETEFEDIPVIGDEHRARLASSTENMTKTDPFEISRPYLCTGFDIYITREPCAMCAMAMVHQRFRRVVYGVPNTLDGALGSRYRLHGKPTLNHHYTVFKVSISEETLL</sequence>
<evidence type="ECO:0000256" key="2">
    <source>
        <dbReference type="ARBA" id="ARBA00038160"/>
    </source>
</evidence>
<evidence type="ECO:0000256" key="1">
    <source>
        <dbReference type="ARBA" id="ARBA00022694"/>
    </source>
</evidence>
<dbReference type="SUPFAM" id="SSF53927">
    <property type="entry name" value="Cytidine deaminase-like"/>
    <property type="match status" value="1"/>
</dbReference>
<keyword evidence="5" id="KW-1185">Reference proteome</keyword>
<feature type="domain" description="CMP/dCMP-type deaminase" evidence="3">
    <location>
        <begin position="235"/>
        <end position="502"/>
    </location>
</feature>
<evidence type="ECO:0000313" key="4">
    <source>
        <dbReference type="EMBL" id="PTQ44560.1"/>
    </source>
</evidence>
<gene>
    <name evidence="4" type="ORF">MARPO_0019s0003</name>
</gene>
<dbReference type="EMBL" id="KZ772691">
    <property type="protein sequence ID" value="PTQ44560.1"/>
    <property type="molecule type" value="Genomic_DNA"/>
</dbReference>
<evidence type="ECO:0000313" key="5">
    <source>
        <dbReference type="Proteomes" id="UP000244005"/>
    </source>
</evidence>
<reference evidence="5" key="1">
    <citation type="journal article" date="2017" name="Cell">
        <title>Insights into land plant evolution garnered from the Marchantia polymorpha genome.</title>
        <authorList>
            <person name="Bowman J.L."/>
            <person name="Kohchi T."/>
            <person name="Yamato K.T."/>
            <person name="Jenkins J."/>
            <person name="Shu S."/>
            <person name="Ishizaki K."/>
            <person name="Yamaoka S."/>
            <person name="Nishihama R."/>
            <person name="Nakamura Y."/>
            <person name="Berger F."/>
            <person name="Adam C."/>
            <person name="Aki S.S."/>
            <person name="Althoff F."/>
            <person name="Araki T."/>
            <person name="Arteaga-Vazquez M.A."/>
            <person name="Balasubrmanian S."/>
            <person name="Barry K."/>
            <person name="Bauer D."/>
            <person name="Boehm C.R."/>
            <person name="Briginshaw L."/>
            <person name="Caballero-Perez J."/>
            <person name="Catarino B."/>
            <person name="Chen F."/>
            <person name="Chiyoda S."/>
            <person name="Chovatia M."/>
            <person name="Davies K.M."/>
            <person name="Delmans M."/>
            <person name="Demura T."/>
            <person name="Dierschke T."/>
            <person name="Dolan L."/>
            <person name="Dorantes-Acosta A.E."/>
            <person name="Eklund D.M."/>
            <person name="Florent S.N."/>
            <person name="Flores-Sandoval E."/>
            <person name="Fujiyama A."/>
            <person name="Fukuzawa H."/>
            <person name="Galik B."/>
            <person name="Grimanelli D."/>
            <person name="Grimwood J."/>
            <person name="Grossniklaus U."/>
            <person name="Hamada T."/>
            <person name="Haseloff J."/>
            <person name="Hetherington A.J."/>
            <person name="Higo A."/>
            <person name="Hirakawa Y."/>
            <person name="Hundley H.N."/>
            <person name="Ikeda Y."/>
            <person name="Inoue K."/>
            <person name="Inoue S.I."/>
            <person name="Ishida S."/>
            <person name="Jia Q."/>
            <person name="Kakita M."/>
            <person name="Kanazawa T."/>
            <person name="Kawai Y."/>
            <person name="Kawashima T."/>
            <person name="Kennedy M."/>
            <person name="Kinose K."/>
            <person name="Kinoshita T."/>
            <person name="Kohara Y."/>
            <person name="Koide E."/>
            <person name="Komatsu K."/>
            <person name="Kopischke S."/>
            <person name="Kubo M."/>
            <person name="Kyozuka J."/>
            <person name="Lagercrantz U."/>
            <person name="Lin S.S."/>
            <person name="Lindquist E."/>
            <person name="Lipzen A.M."/>
            <person name="Lu C.W."/>
            <person name="De Luna E."/>
            <person name="Martienssen R.A."/>
            <person name="Minamino N."/>
            <person name="Mizutani M."/>
            <person name="Mizutani M."/>
            <person name="Mochizuki N."/>
            <person name="Monte I."/>
            <person name="Mosher R."/>
            <person name="Nagasaki H."/>
            <person name="Nakagami H."/>
            <person name="Naramoto S."/>
            <person name="Nishitani K."/>
            <person name="Ohtani M."/>
            <person name="Okamoto T."/>
            <person name="Okumura M."/>
            <person name="Phillips J."/>
            <person name="Pollak B."/>
            <person name="Reinders A."/>
            <person name="Rovekamp M."/>
            <person name="Sano R."/>
            <person name="Sawa S."/>
            <person name="Schmid M.W."/>
            <person name="Shirakawa M."/>
            <person name="Solano R."/>
            <person name="Spunde A."/>
            <person name="Suetsugu N."/>
            <person name="Sugano S."/>
            <person name="Sugiyama A."/>
            <person name="Sun R."/>
            <person name="Suzuki Y."/>
            <person name="Takenaka M."/>
            <person name="Takezawa D."/>
            <person name="Tomogane H."/>
            <person name="Tsuzuki M."/>
            <person name="Ueda T."/>
            <person name="Umeda M."/>
            <person name="Ward J.M."/>
            <person name="Watanabe Y."/>
            <person name="Yazaki K."/>
            <person name="Yokoyama R."/>
            <person name="Yoshitake Y."/>
            <person name="Yotsui I."/>
            <person name="Zachgo S."/>
            <person name="Schmutz J."/>
        </authorList>
    </citation>
    <scope>NUCLEOTIDE SEQUENCE [LARGE SCALE GENOMIC DNA]</scope>
    <source>
        <strain evidence="5">Tak-1</strain>
    </source>
</reference>
<dbReference type="InterPro" id="IPR016193">
    <property type="entry name" value="Cytidine_deaminase-like"/>
</dbReference>
<dbReference type="InterPro" id="IPR002125">
    <property type="entry name" value="CMP_dCMP_dom"/>
</dbReference>
<dbReference type="PANTHER" id="PTHR11079:SF156">
    <property type="entry name" value="INACTIVE TRNA-SPECIFIC ADENOSINE DEAMINASE-LIKE PROTEIN 3-RELATED"/>
    <property type="match status" value="1"/>
</dbReference>
<name>A0A2R6XEM8_MARPO</name>
<dbReference type="OrthoDB" id="3180714at2759"/>
<evidence type="ECO:0000259" key="3">
    <source>
        <dbReference type="PROSITE" id="PS51747"/>
    </source>
</evidence>
<protein>
    <recommendedName>
        <fullName evidence="3">CMP/dCMP-type deaminase domain-containing protein</fullName>
    </recommendedName>
</protein>
<accession>A0A2R6XEM8</accession>
<dbReference type="Gramene" id="Mp1g12330.2">
    <property type="protein sequence ID" value="Mp1g12330.2.cds"/>
    <property type="gene ID" value="Mp1g12330"/>
</dbReference>
<dbReference type="GO" id="GO:0008033">
    <property type="term" value="P:tRNA processing"/>
    <property type="evidence" value="ECO:0007669"/>
    <property type="project" value="UniProtKB-KW"/>
</dbReference>
<organism evidence="4 5">
    <name type="scientific">Marchantia polymorpha</name>
    <name type="common">Common liverwort</name>
    <name type="synonym">Marchantia aquatica</name>
    <dbReference type="NCBI Taxonomy" id="3197"/>
    <lineage>
        <taxon>Eukaryota</taxon>
        <taxon>Viridiplantae</taxon>
        <taxon>Streptophyta</taxon>
        <taxon>Embryophyta</taxon>
        <taxon>Marchantiophyta</taxon>
        <taxon>Marchantiopsida</taxon>
        <taxon>Marchantiidae</taxon>
        <taxon>Marchantiales</taxon>
        <taxon>Marchantiaceae</taxon>
        <taxon>Marchantia</taxon>
    </lineage>
</organism>
<comment type="similarity">
    <text evidence="2">Belongs to the cytidine and deoxycytidylate deaminase family. ADAT3 subfamily.</text>
</comment>
<dbReference type="OMA" id="QHWPTSF"/>
<dbReference type="PANTHER" id="PTHR11079">
    <property type="entry name" value="CYTOSINE DEAMINASE FAMILY MEMBER"/>
    <property type="match status" value="1"/>
</dbReference>
<proteinExistence type="inferred from homology"/>
<dbReference type="AlphaFoldDB" id="A0A2R6XEM8"/>